<sequence>MLPPAGLVAVGGGLPAPDHGGVAGGRRAPVHAAITHVAVAARHHAPTHVVLSHSVVAGGRHVPVHAVLKNGAVAGILHARDHIATAHGAAAGDFHASDHAVSQIGAVAREPVVPFQNSPARTILVVASGPAQGRFCGLHVTTRSRIPRKAPIEALMMNRAANT</sequence>
<gene>
    <name evidence="1" type="ORF">MUK42_00204</name>
</gene>
<reference evidence="1" key="1">
    <citation type="submission" date="2022-05" db="EMBL/GenBank/DDBJ databases">
        <title>The Musa troglodytarum L. genome provides insights into the mechanism of non-climacteric behaviour and enrichment of carotenoids.</title>
        <authorList>
            <person name="Wang J."/>
        </authorList>
    </citation>
    <scope>NUCLEOTIDE SEQUENCE</scope>
    <source>
        <tissue evidence="1">Leaf</tissue>
    </source>
</reference>
<evidence type="ECO:0000313" key="2">
    <source>
        <dbReference type="Proteomes" id="UP001055439"/>
    </source>
</evidence>
<accession>A0A9E7FCX0</accession>
<organism evidence="1 2">
    <name type="scientific">Musa troglodytarum</name>
    <name type="common">fe'i banana</name>
    <dbReference type="NCBI Taxonomy" id="320322"/>
    <lineage>
        <taxon>Eukaryota</taxon>
        <taxon>Viridiplantae</taxon>
        <taxon>Streptophyta</taxon>
        <taxon>Embryophyta</taxon>
        <taxon>Tracheophyta</taxon>
        <taxon>Spermatophyta</taxon>
        <taxon>Magnoliopsida</taxon>
        <taxon>Liliopsida</taxon>
        <taxon>Zingiberales</taxon>
        <taxon>Musaceae</taxon>
        <taxon>Musa</taxon>
    </lineage>
</organism>
<dbReference type="EMBL" id="CP097505">
    <property type="protein sequence ID" value="URD93158.1"/>
    <property type="molecule type" value="Genomic_DNA"/>
</dbReference>
<keyword evidence="2" id="KW-1185">Reference proteome</keyword>
<proteinExistence type="predicted"/>
<protein>
    <submittedName>
        <fullName evidence="1">Uncharacterized protein</fullName>
    </submittedName>
</protein>
<dbReference type="Proteomes" id="UP001055439">
    <property type="component" value="Chromosome 3"/>
</dbReference>
<name>A0A9E7FCX0_9LILI</name>
<evidence type="ECO:0000313" key="1">
    <source>
        <dbReference type="EMBL" id="URD93158.1"/>
    </source>
</evidence>
<dbReference type="AlphaFoldDB" id="A0A9E7FCX0"/>